<dbReference type="CTD" id="175256"/>
<dbReference type="UCSC" id="F23H11.7">
    <property type="organism name" value="c. elegans"/>
</dbReference>
<dbReference type="EMBL" id="BX284603">
    <property type="protein sequence ID" value="CCD69948.1"/>
    <property type="molecule type" value="Genomic_DNA"/>
</dbReference>
<gene>
    <name evidence="2" type="ORF">CELE_F23H11.7</name>
    <name evidence="2 4" type="ORF">F23H11.7</name>
</gene>
<feature type="signal peptide" evidence="1">
    <location>
        <begin position="1"/>
        <end position="17"/>
    </location>
</feature>
<dbReference type="GeneID" id="175256"/>
<reference evidence="2 3" key="1">
    <citation type="journal article" date="1998" name="Science">
        <title>Genome sequence of the nematode C. elegans: a platform for investigating biology.</title>
        <authorList>
            <consortium name="The C. elegans sequencing consortium"/>
            <person name="Sulson J.E."/>
            <person name="Waterston R."/>
        </authorList>
    </citation>
    <scope>NUCLEOTIDE SEQUENCE [LARGE SCALE GENOMIC DNA]</scope>
    <source>
        <strain evidence="2 3">Bristol N2</strain>
    </source>
</reference>
<dbReference type="PeptideAtlas" id="O01920"/>
<dbReference type="OMA" id="DLKPCNP"/>
<dbReference type="PaxDb" id="6239-F23H11.7"/>
<dbReference type="Proteomes" id="UP000001940">
    <property type="component" value="Chromosome III"/>
</dbReference>
<dbReference type="FunCoup" id="O01920">
    <property type="interactions" value="116"/>
</dbReference>
<evidence type="ECO:0000313" key="2">
    <source>
        <dbReference type="EMBL" id="CCD69948.1"/>
    </source>
</evidence>
<feature type="chain" id="PRO_5004156502" evidence="1">
    <location>
        <begin position="18"/>
        <end position="289"/>
    </location>
</feature>
<name>O01920_CAEEL</name>
<evidence type="ECO:0007829" key="5">
    <source>
        <dbReference type="PeptideAtlas" id="O01920"/>
    </source>
</evidence>
<dbReference type="AlphaFoldDB" id="O01920"/>
<dbReference type="OrthoDB" id="5805447at2759"/>
<accession>O01920</accession>
<evidence type="ECO:0000313" key="4">
    <source>
        <dbReference type="WormBase" id="F23H11.7"/>
    </source>
</evidence>
<dbReference type="Bgee" id="WBGene00017762">
    <property type="expression patterns" value="Expressed in pharyngeal muscle cell (C elegans) and 3 other cell types or tissues"/>
</dbReference>
<sequence>MIIFVLLLALKAECSLAQTMCPGNTIPFDYQVCAPESRSECPAGFTCRSVNNNITGSAVYLCCESGQMTVGDWFSEKSFVPSILSQAPYTLLRTVNLTPASSLLNFPPIHVGDEVVVLSFPSFLTGTIESISLSAQANPGYLHIVTVIDPLFKPFAVLLNYNVIIGQPSQTVNLTSSSFVAYLDNSTSMPKQNSYRSEYLVLVYYSASQIILNGSTPKDKILGSSCSDTKCLFTNSALSSKLSQPMAGTVFYITTKNTVFTTSEDVAHSSATSHLLITSFIFIVSANLL</sequence>
<organism evidence="2 3">
    <name type="scientific">Caenorhabditis elegans</name>
    <dbReference type="NCBI Taxonomy" id="6239"/>
    <lineage>
        <taxon>Eukaryota</taxon>
        <taxon>Metazoa</taxon>
        <taxon>Ecdysozoa</taxon>
        <taxon>Nematoda</taxon>
        <taxon>Chromadorea</taxon>
        <taxon>Rhabditida</taxon>
        <taxon>Rhabditina</taxon>
        <taxon>Rhabditomorpha</taxon>
        <taxon>Rhabditoidea</taxon>
        <taxon>Rhabditidae</taxon>
        <taxon>Peloderinae</taxon>
        <taxon>Caenorhabditis</taxon>
    </lineage>
</organism>
<evidence type="ECO:0000256" key="1">
    <source>
        <dbReference type="SAM" id="SignalP"/>
    </source>
</evidence>
<dbReference type="RefSeq" id="NP_497294.1">
    <property type="nucleotide sequence ID" value="NM_064893.4"/>
</dbReference>
<keyword evidence="5" id="KW-1267">Proteomics identification</keyword>
<dbReference type="eggNOG" id="ENOG502SSM1">
    <property type="taxonomic scope" value="Eukaryota"/>
</dbReference>
<keyword evidence="1" id="KW-0732">Signal</keyword>
<dbReference type="PIR" id="T34071">
    <property type="entry name" value="T34071"/>
</dbReference>
<dbReference type="KEGG" id="cel:CELE_F23H11.7"/>
<proteinExistence type="evidence at protein level"/>
<evidence type="ECO:0000313" key="3">
    <source>
        <dbReference type="Proteomes" id="UP000001940"/>
    </source>
</evidence>
<keyword evidence="3" id="KW-1185">Reference proteome</keyword>
<protein>
    <submittedName>
        <fullName evidence="2">Uncharacterized protein</fullName>
    </submittedName>
</protein>
<dbReference type="WormBase" id="F23H11.7">
    <property type="protein sequence ID" value="CE27998"/>
    <property type="gene ID" value="WBGene00017762"/>
</dbReference>
<dbReference type="PhylomeDB" id="O01920"/>
<dbReference type="AGR" id="WB:WBGene00017762"/>
<dbReference type="InParanoid" id="O01920"/>
<dbReference type="HOGENOM" id="CLU_094723_0_0_1"/>